<dbReference type="Proteomes" id="UP001488805">
    <property type="component" value="Unassembled WGS sequence"/>
</dbReference>
<sequence length="345" mass="37088">MAPLTSPSDCVSCARLVDKITELEGRISTLYRIQYAESLMDTVIIGPAQTDTASDRVHDSIASSAAAAAPPPVTAPEASWLRLGAKPKALVSSTPSHHEPWSVVSARSSRRGRHRSPAPHGFNIQLKNGYDALALNDFPPLARDSQLPTPSQLPPRGTRSPGSSTPVIPEPSSRPWTRRSIPCFTPAPRRASVPRSLSPGSSTPPPLVESSPPTRAVLPPRPLFAPTTLIVGDSIIRNTRFYNAEKHCFRGATAKDILLKLPDLLLALPSSIRRIIVHVGINDTALHQSELTKMDFTKLINFLNSCGLPVFISGPTPTLGRGSERFSRILSLHTCGSRLPAGPTT</sequence>
<dbReference type="SUPFAM" id="SSF52266">
    <property type="entry name" value="SGNH hydrolase"/>
    <property type="match status" value="1"/>
</dbReference>
<protein>
    <recommendedName>
        <fullName evidence="4">SGNH hydrolase-type esterase domain-containing protein</fullName>
    </recommendedName>
</protein>
<dbReference type="EMBL" id="JBCEZU010000002">
    <property type="protein sequence ID" value="KAK9542102.1"/>
    <property type="molecule type" value="Genomic_DNA"/>
</dbReference>
<dbReference type="Gene3D" id="3.40.50.12700">
    <property type="match status" value="1"/>
</dbReference>
<gene>
    <name evidence="2" type="ORF">VZT92_002095</name>
</gene>
<evidence type="ECO:0000256" key="1">
    <source>
        <dbReference type="SAM" id="MobiDB-lite"/>
    </source>
</evidence>
<name>A0AAW1G474_ZOAVI</name>
<accession>A0AAW1G474</accession>
<dbReference type="AlphaFoldDB" id="A0AAW1G474"/>
<keyword evidence="3" id="KW-1185">Reference proteome</keyword>
<evidence type="ECO:0000313" key="2">
    <source>
        <dbReference type="EMBL" id="KAK9542102.1"/>
    </source>
</evidence>
<proteinExistence type="predicted"/>
<comment type="caution">
    <text evidence="2">The sequence shown here is derived from an EMBL/GenBank/DDBJ whole genome shotgun (WGS) entry which is preliminary data.</text>
</comment>
<organism evidence="2 3">
    <name type="scientific">Zoarces viviparus</name>
    <name type="common">Viviparous eelpout</name>
    <name type="synonym">Blennius viviparus</name>
    <dbReference type="NCBI Taxonomy" id="48416"/>
    <lineage>
        <taxon>Eukaryota</taxon>
        <taxon>Metazoa</taxon>
        <taxon>Chordata</taxon>
        <taxon>Craniata</taxon>
        <taxon>Vertebrata</taxon>
        <taxon>Euteleostomi</taxon>
        <taxon>Actinopterygii</taxon>
        <taxon>Neopterygii</taxon>
        <taxon>Teleostei</taxon>
        <taxon>Neoteleostei</taxon>
        <taxon>Acanthomorphata</taxon>
        <taxon>Eupercaria</taxon>
        <taxon>Perciformes</taxon>
        <taxon>Cottioidei</taxon>
        <taxon>Zoarcales</taxon>
        <taxon>Zoarcidae</taxon>
        <taxon>Zoarcinae</taxon>
        <taxon>Zoarces</taxon>
    </lineage>
</organism>
<evidence type="ECO:0008006" key="4">
    <source>
        <dbReference type="Google" id="ProtNLM"/>
    </source>
</evidence>
<reference evidence="2 3" key="1">
    <citation type="journal article" date="2024" name="Genome Biol. Evol.">
        <title>Chromosome-level genome assembly of the viviparous eelpout Zoarces viviparus.</title>
        <authorList>
            <person name="Fuhrmann N."/>
            <person name="Brasseur M.V."/>
            <person name="Bakowski C.E."/>
            <person name="Podsiadlowski L."/>
            <person name="Prost S."/>
            <person name="Krehenwinkel H."/>
            <person name="Mayer C."/>
        </authorList>
    </citation>
    <scope>NUCLEOTIDE SEQUENCE [LARGE SCALE GENOMIC DNA]</scope>
    <source>
        <strain evidence="2">NO-MEL_2022_Ind0_liver</strain>
    </source>
</reference>
<feature type="region of interest" description="Disordered" evidence="1">
    <location>
        <begin position="91"/>
        <end position="124"/>
    </location>
</feature>
<feature type="region of interest" description="Disordered" evidence="1">
    <location>
        <begin position="139"/>
        <end position="219"/>
    </location>
</feature>
<dbReference type="Gene3D" id="3.40.50.12690">
    <property type="match status" value="1"/>
</dbReference>
<evidence type="ECO:0000313" key="3">
    <source>
        <dbReference type="Proteomes" id="UP001488805"/>
    </source>
</evidence>
<feature type="compositionally biased region" description="Basic residues" evidence="1">
    <location>
        <begin position="108"/>
        <end position="117"/>
    </location>
</feature>